<dbReference type="OrthoDB" id="6355263at2759"/>
<organism evidence="2 3">
    <name type="scientific">Zootermopsis nevadensis</name>
    <name type="common">Dampwood termite</name>
    <dbReference type="NCBI Taxonomy" id="136037"/>
    <lineage>
        <taxon>Eukaryota</taxon>
        <taxon>Metazoa</taxon>
        <taxon>Ecdysozoa</taxon>
        <taxon>Arthropoda</taxon>
        <taxon>Hexapoda</taxon>
        <taxon>Insecta</taxon>
        <taxon>Pterygota</taxon>
        <taxon>Neoptera</taxon>
        <taxon>Polyneoptera</taxon>
        <taxon>Dictyoptera</taxon>
        <taxon>Blattodea</taxon>
        <taxon>Blattoidea</taxon>
        <taxon>Termitoidae</taxon>
        <taxon>Termopsidae</taxon>
        <taxon>Zootermopsis</taxon>
    </lineage>
</organism>
<dbReference type="InParanoid" id="A0A067R6F5"/>
<feature type="transmembrane region" description="Helical" evidence="1">
    <location>
        <begin position="177"/>
        <end position="195"/>
    </location>
</feature>
<dbReference type="AlphaFoldDB" id="A0A067R6F5"/>
<feature type="transmembrane region" description="Helical" evidence="1">
    <location>
        <begin position="406"/>
        <end position="427"/>
    </location>
</feature>
<evidence type="ECO:0000313" key="3">
    <source>
        <dbReference type="Proteomes" id="UP000027135"/>
    </source>
</evidence>
<accession>A0A067R6F5</accession>
<feature type="transmembrane region" description="Helical" evidence="1">
    <location>
        <begin position="434"/>
        <end position="453"/>
    </location>
</feature>
<keyword evidence="1" id="KW-0472">Membrane</keyword>
<feature type="transmembrane region" description="Helical" evidence="1">
    <location>
        <begin position="333"/>
        <end position="357"/>
    </location>
</feature>
<feature type="transmembrane region" description="Helical" evidence="1">
    <location>
        <begin position="151"/>
        <end position="168"/>
    </location>
</feature>
<keyword evidence="1" id="KW-0812">Transmembrane</keyword>
<feature type="transmembrane region" description="Helical" evidence="1">
    <location>
        <begin position="48"/>
        <end position="70"/>
    </location>
</feature>
<keyword evidence="3" id="KW-1185">Reference proteome</keyword>
<dbReference type="eggNOG" id="ENOG502S20Q">
    <property type="taxonomic scope" value="Eukaryota"/>
</dbReference>
<protein>
    <recommendedName>
        <fullName evidence="4">Transmembrane protein</fullName>
    </recommendedName>
</protein>
<evidence type="ECO:0000313" key="2">
    <source>
        <dbReference type="EMBL" id="KDR13822.1"/>
    </source>
</evidence>
<evidence type="ECO:0008006" key="4">
    <source>
        <dbReference type="Google" id="ProtNLM"/>
    </source>
</evidence>
<feature type="transmembrane region" description="Helical" evidence="1">
    <location>
        <begin position="222"/>
        <end position="242"/>
    </location>
</feature>
<feature type="transmembrane region" description="Helical" evidence="1">
    <location>
        <begin position="116"/>
        <end position="139"/>
    </location>
</feature>
<dbReference type="EMBL" id="KK852920">
    <property type="protein sequence ID" value="KDR13822.1"/>
    <property type="molecule type" value="Genomic_DNA"/>
</dbReference>
<evidence type="ECO:0000256" key="1">
    <source>
        <dbReference type="SAM" id="Phobius"/>
    </source>
</evidence>
<name>A0A067R6F5_ZOONE</name>
<sequence>MEDVEREDLLIRASSGIELTDNEDSFDGTKGSVLGENKTNSFYDKVQFICIGLLLCCSSTAIIILLPLYLEAVDFHGDAYTAIIFTCFSTTLGLFVVSCIAGRLRNGLRSSLMPPFAFSFVLRTGVIYGLSCFLVIYSLERKKVVCHLQDPIKMIVLIFSLFYYFFFCRKMMSLEKILWSSLVIIGLFITVDYGLCDEFLCRGNERKNRNEDAGDWSWQSHVVWTLVYVVALALWSLTYTLLEGHLLMSGDFTYVGPGCSRLLTVSRLVSTRDIHSHSTTCHSCPLLNNTDESQGISSEQEQCTSSPTRQRRQITYVSQQDSDSDVRPKALPIALWLHLITLVVALALCWTDMISVLGKGSSADEFLNLTRNGLYCHFGGHDKMAHNMSNEGMSTSIYDTCHQVAIYAWPFLFAYILFVLSSVQFLIMTESAVFTVAVSTIALPLAGIWWSLFRMTASTPGLLEWFPAATGGLVCSVFGLLIVLSGMVLLCKAHFKEFRCG</sequence>
<dbReference type="OMA" id="IITHAVC"/>
<feature type="transmembrane region" description="Helical" evidence="1">
    <location>
        <begin position="82"/>
        <end position="104"/>
    </location>
</feature>
<feature type="transmembrane region" description="Helical" evidence="1">
    <location>
        <begin position="465"/>
        <end position="490"/>
    </location>
</feature>
<reference evidence="2 3" key="1">
    <citation type="journal article" date="2014" name="Nat. Commun.">
        <title>Molecular traces of alternative social organization in a termite genome.</title>
        <authorList>
            <person name="Terrapon N."/>
            <person name="Li C."/>
            <person name="Robertson H.M."/>
            <person name="Ji L."/>
            <person name="Meng X."/>
            <person name="Booth W."/>
            <person name="Chen Z."/>
            <person name="Childers C.P."/>
            <person name="Glastad K.M."/>
            <person name="Gokhale K."/>
            <person name="Gowin J."/>
            <person name="Gronenberg W."/>
            <person name="Hermansen R.A."/>
            <person name="Hu H."/>
            <person name="Hunt B.G."/>
            <person name="Huylmans A.K."/>
            <person name="Khalil S.M."/>
            <person name="Mitchell R.D."/>
            <person name="Munoz-Torres M.C."/>
            <person name="Mustard J.A."/>
            <person name="Pan H."/>
            <person name="Reese J.T."/>
            <person name="Scharf M.E."/>
            <person name="Sun F."/>
            <person name="Vogel H."/>
            <person name="Xiao J."/>
            <person name="Yang W."/>
            <person name="Yang Z."/>
            <person name="Yang Z."/>
            <person name="Zhou J."/>
            <person name="Zhu J."/>
            <person name="Brent C.S."/>
            <person name="Elsik C.G."/>
            <person name="Goodisman M.A."/>
            <person name="Liberles D.A."/>
            <person name="Roe R.M."/>
            <person name="Vargo E.L."/>
            <person name="Vilcinskas A."/>
            <person name="Wang J."/>
            <person name="Bornberg-Bauer E."/>
            <person name="Korb J."/>
            <person name="Zhang G."/>
            <person name="Liebig J."/>
        </authorList>
    </citation>
    <scope>NUCLEOTIDE SEQUENCE [LARGE SCALE GENOMIC DNA]</scope>
    <source>
        <tissue evidence="2">Whole organism</tissue>
    </source>
</reference>
<dbReference type="Proteomes" id="UP000027135">
    <property type="component" value="Unassembled WGS sequence"/>
</dbReference>
<keyword evidence="1" id="KW-1133">Transmembrane helix</keyword>
<proteinExistence type="predicted"/>
<gene>
    <name evidence="2" type="ORF">L798_12427</name>
</gene>